<dbReference type="EMBL" id="JQDR03008774">
    <property type="protein sequence ID" value="KAA0196640.1"/>
    <property type="molecule type" value="Genomic_DNA"/>
</dbReference>
<evidence type="ECO:0000259" key="4">
    <source>
        <dbReference type="PROSITE" id="PS50222"/>
    </source>
</evidence>
<keyword evidence="6" id="KW-1185">Reference proteome</keyword>
<feature type="domain" description="EF-hand" evidence="4">
    <location>
        <begin position="27"/>
        <end position="62"/>
    </location>
</feature>
<dbReference type="OrthoDB" id="429467at2759"/>
<dbReference type="PANTHER" id="PTHR23049">
    <property type="entry name" value="MYOSIN REGULATORY LIGHT CHAIN 2"/>
    <property type="match status" value="1"/>
</dbReference>
<reference evidence="5" key="3">
    <citation type="submission" date="2019-06" db="EMBL/GenBank/DDBJ databases">
        <authorList>
            <person name="Poynton C."/>
            <person name="Hasenbein S."/>
            <person name="Benoit J.B."/>
            <person name="Sepulveda M.S."/>
            <person name="Poelchau M.F."/>
            <person name="Murali S.C."/>
            <person name="Chen S."/>
            <person name="Glastad K.M."/>
            <person name="Werren J.H."/>
            <person name="Vineis J.H."/>
            <person name="Bowen J.L."/>
            <person name="Friedrich M."/>
            <person name="Jones J."/>
            <person name="Robertson H.M."/>
            <person name="Feyereisen R."/>
            <person name="Mechler-Hickson A."/>
            <person name="Mathers N."/>
            <person name="Lee C.E."/>
            <person name="Colbourne J.K."/>
            <person name="Biales A."/>
            <person name="Johnston J.S."/>
            <person name="Wellborn G.A."/>
            <person name="Rosendale A.J."/>
            <person name="Cridge A.G."/>
            <person name="Munoz-Torres M.C."/>
            <person name="Bain P.A."/>
            <person name="Manny A.R."/>
            <person name="Major K.M."/>
            <person name="Lambert F.N."/>
            <person name="Vulpe C.D."/>
            <person name="Tuck P."/>
            <person name="Blalock B.J."/>
            <person name="Lin Y.-Y."/>
            <person name="Smith M.E."/>
            <person name="Ochoa-Acuna H."/>
            <person name="Chen M.-J.M."/>
            <person name="Childers C.P."/>
            <person name="Qu J."/>
            <person name="Dugan S."/>
            <person name="Lee S.L."/>
            <person name="Chao H."/>
            <person name="Dinh H."/>
            <person name="Han Y."/>
            <person name="Doddapaneni H."/>
            <person name="Worley K.C."/>
            <person name="Muzny D.M."/>
            <person name="Gibbs R.A."/>
            <person name="Richards S."/>
        </authorList>
    </citation>
    <scope>NUCLEOTIDE SEQUENCE</scope>
    <source>
        <strain evidence="5">HAZT.00-mixed</strain>
        <tissue evidence="5">Whole organism</tissue>
    </source>
</reference>
<gene>
    <name evidence="7" type="primary">LOC108676696</name>
    <name evidence="5" type="ORF">HAZT_HAZT004296</name>
</gene>
<name>A0A6A0H1X7_HYAAZ</name>
<evidence type="ECO:0000256" key="2">
    <source>
        <dbReference type="ARBA" id="ARBA00022737"/>
    </source>
</evidence>
<evidence type="ECO:0000313" key="5">
    <source>
        <dbReference type="EMBL" id="KAA0196640.1"/>
    </source>
</evidence>
<dbReference type="InterPro" id="IPR011992">
    <property type="entry name" value="EF-hand-dom_pair"/>
</dbReference>
<keyword evidence="2" id="KW-0677">Repeat</keyword>
<sequence>MPKSGSRSSSKKAQKAGSNVFDMFSQKTVAEMKEGFQIMDRDKDGILNNEDLRAIFDEIGRIISDDEIAEMLGEADGPLNFTMFLNMFAEKNKGEVDDDEVIKKAFLAYANEEGYIDCDNFRHALMTWGDKYTSAEVDDAFQHLPIDDDNQIDVEELIGMLVAGSGADEE</sequence>
<evidence type="ECO:0000313" key="7">
    <source>
        <dbReference type="RefSeq" id="XP_018020312.1"/>
    </source>
</evidence>
<dbReference type="SMART" id="SM00054">
    <property type="entry name" value="EFh"/>
    <property type="match status" value="2"/>
</dbReference>
<dbReference type="Gene3D" id="1.10.238.10">
    <property type="entry name" value="EF-hand"/>
    <property type="match status" value="2"/>
</dbReference>
<dbReference type="PROSITE" id="PS00018">
    <property type="entry name" value="EF_HAND_1"/>
    <property type="match status" value="1"/>
</dbReference>
<evidence type="ECO:0000313" key="6">
    <source>
        <dbReference type="Proteomes" id="UP000694843"/>
    </source>
</evidence>
<dbReference type="Pfam" id="PF13833">
    <property type="entry name" value="EF-hand_8"/>
    <property type="match status" value="1"/>
</dbReference>
<accession>A0A6A0H1X7</accession>
<dbReference type="AlphaFoldDB" id="A0A6A0H1X7"/>
<dbReference type="KEGG" id="hazt:108676696"/>
<dbReference type="InterPro" id="IPR002048">
    <property type="entry name" value="EF_hand_dom"/>
</dbReference>
<dbReference type="InterPro" id="IPR018247">
    <property type="entry name" value="EF_Hand_1_Ca_BS"/>
</dbReference>
<reference evidence="5" key="1">
    <citation type="submission" date="2014-08" db="EMBL/GenBank/DDBJ databases">
        <authorList>
            <person name="Murali S."/>
            <person name="Richards S."/>
            <person name="Bandaranaike D."/>
            <person name="Bellair M."/>
            <person name="Blankenburg K."/>
            <person name="Chao H."/>
            <person name="Dinh H."/>
            <person name="Doddapaneni H."/>
            <person name="Dugan-Rocha S."/>
            <person name="Elkadiri S."/>
            <person name="Gnanaolivu R."/>
            <person name="Hughes D."/>
            <person name="Lee S."/>
            <person name="Li M."/>
            <person name="Ming W."/>
            <person name="Munidasa M."/>
            <person name="Muniz J."/>
            <person name="Nguyen L."/>
            <person name="Osuji N."/>
            <person name="Pu L.-L."/>
            <person name="Puazo M."/>
            <person name="Skinner E."/>
            <person name="Qu C."/>
            <person name="Quiroz J."/>
            <person name="Raj R."/>
            <person name="Weissenberger G."/>
            <person name="Xin Y."/>
            <person name="Zou X."/>
            <person name="Han Y."/>
            <person name="Worley K."/>
            <person name="Muzny D."/>
            <person name="Gibbs R."/>
        </authorList>
    </citation>
    <scope>NUCLEOTIDE SEQUENCE</scope>
    <source>
        <strain evidence="5">HAZT.00-mixed</strain>
        <tissue evidence="5">Whole organism</tissue>
    </source>
</reference>
<dbReference type="InterPro" id="IPR050403">
    <property type="entry name" value="Myosin_RLC"/>
</dbReference>
<dbReference type="SUPFAM" id="SSF47473">
    <property type="entry name" value="EF-hand"/>
    <property type="match status" value="1"/>
</dbReference>
<protein>
    <submittedName>
        <fullName evidence="7">Myosin regulatory light chain 2</fullName>
    </submittedName>
</protein>
<feature type="domain" description="EF-hand" evidence="4">
    <location>
        <begin position="132"/>
        <end position="167"/>
    </location>
</feature>
<keyword evidence="3" id="KW-0106">Calcium</keyword>
<keyword evidence="1" id="KW-0479">Metal-binding</keyword>
<dbReference type="GO" id="GO:0005509">
    <property type="term" value="F:calcium ion binding"/>
    <property type="evidence" value="ECO:0007669"/>
    <property type="project" value="InterPro"/>
</dbReference>
<dbReference type="FunFam" id="1.10.238.10:FF:000007">
    <property type="entry name" value="Putative myosin regulatory light chain sqh"/>
    <property type="match status" value="1"/>
</dbReference>
<dbReference type="GeneID" id="108676696"/>
<proteinExistence type="predicted"/>
<evidence type="ECO:0000256" key="1">
    <source>
        <dbReference type="ARBA" id="ARBA00022723"/>
    </source>
</evidence>
<dbReference type="PROSITE" id="PS50222">
    <property type="entry name" value="EF_HAND_2"/>
    <property type="match status" value="2"/>
</dbReference>
<dbReference type="OMA" id="ECFLLMD"/>
<dbReference type="GO" id="GO:0009791">
    <property type="term" value="P:post-embryonic development"/>
    <property type="evidence" value="ECO:0007669"/>
    <property type="project" value="UniProtKB-ARBA"/>
</dbReference>
<reference evidence="5" key="2">
    <citation type="journal article" date="2018" name="Environ. Sci. Technol.">
        <title>The Toxicogenome of Hyalella azteca: A Model for Sediment Ecotoxicology and Evolutionary Toxicology.</title>
        <authorList>
            <person name="Poynton H.C."/>
            <person name="Hasenbein S."/>
            <person name="Benoit J.B."/>
            <person name="Sepulveda M.S."/>
            <person name="Poelchau M.F."/>
            <person name="Hughes D.S.T."/>
            <person name="Murali S.C."/>
            <person name="Chen S."/>
            <person name="Glastad K.M."/>
            <person name="Goodisman M.A.D."/>
            <person name="Werren J.H."/>
            <person name="Vineis J.H."/>
            <person name="Bowen J.L."/>
            <person name="Friedrich M."/>
            <person name="Jones J."/>
            <person name="Robertson H.M."/>
            <person name="Feyereisen R."/>
            <person name="Mechler-Hickson A."/>
            <person name="Mathers N."/>
            <person name="Lee C.E."/>
            <person name="Colbourne J.K."/>
            <person name="Biales A."/>
            <person name="Johnston J.S."/>
            <person name="Wellborn G.A."/>
            <person name="Rosendale A.J."/>
            <person name="Cridge A.G."/>
            <person name="Munoz-Torres M.C."/>
            <person name="Bain P.A."/>
            <person name="Manny A.R."/>
            <person name="Major K.M."/>
            <person name="Lambert F.N."/>
            <person name="Vulpe C.D."/>
            <person name="Tuck P."/>
            <person name="Blalock B.J."/>
            <person name="Lin Y.Y."/>
            <person name="Smith M.E."/>
            <person name="Ochoa-Acuna H."/>
            <person name="Chen M.M."/>
            <person name="Childers C.P."/>
            <person name="Qu J."/>
            <person name="Dugan S."/>
            <person name="Lee S.L."/>
            <person name="Chao H."/>
            <person name="Dinh H."/>
            <person name="Han Y."/>
            <person name="Doddapaneni H."/>
            <person name="Worley K.C."/>
            <person name="Muzny D.M."/>
            <person name="Gibbs R.A."/>
            <person name="Richards S."/>
        </authorList>
    </citation>
    <scope>NUCLEOTIDE SEQUENCE</scope>
    <source>
        <strain evidence="5">HAZT.00-mixed</strain>
        <tissue evidence="5">Whole organism</tissue>
    </source>
</reference>
<dbReference type="Proteomes" id="UP000711488">
    <property type="component" value="Unassembled WGS sequence"/>
</dbReference>
<organism evidence="5">
    <name type="scientific">Hyalella azteca</name>
    <name type="common">Amphipod</name>
    <dbReference type="NCBI Taxonomy" id="294128"/>
    <lineage>
        <taxon>Eukaryota</taxon>
        <taxon>Metazoa</taxon>
        <taxon>Ecdysozoa</taxon>
        <taxon>Arthropoda</taxon>
        <taxon>Crustacea</taxon>
        <taxon>Multicrustacea</taxon>
        <taxon>Malacostraca</taxon>
        <taxon>Eumalacostraca</taxon>
        <taxon>Peracarida</taxon>
        <taxon>Amphipoda</taxon>
        <taxon>Senticaudata</taxon>
        <taxon>Talitrida</taxon>
        <taxon>Talitroidea</taxon>
        <taxon>Hyalellidae</taxon>
        <taxon>Hyalella</taxon>
    </lineage>
</organism>
<dbReference type="RefSeq" id="XP_018020312.1">
    <property type="nucleotide sequence ID" value="XM_018164823.2"/>
</dbReference>
<reference evidence="7" key="4">
    <citation type="submission" date="2025-04" db="UniProtKB">
        <authorList>
            <consortium name="RefSeq"/>
        </authorList>
    </citation>
    <scope>IDENTIFICATION</scope>
    <source>
        <tissue evidence="7">Whole organism</tissue>
    </source>
</reference>
<evidence type="ECO:0000256" key="3">
    <source>
        <dbReference type="ARBA" id="ARBA00022837"/>
    </source>
</evidence>
<dbReference type="Proteomes" id="UP000694843">
    <property type="component" value="Unplaced"/>
</dbReference>